<keyword evidence="10" id="KW-0675">Receptor</keyword>
<evidence type="ECO:0000256" key="10">
    <source>
        <dbReference type="ARBA" id="ARBA00023170"/>
    </source>
</evidence>
<dbReference type="SUPFAM" id="SSF52047">
    <property type="entry name" value="RNI-like"/>
    <property type="match status" value="2"/>
</dbReference>
<dbReference type="Pfam" id="PF08263">
    <property type="entry name" value="LRRNT_2"/>
    <property type="match status" value="1"/>
</dbReference>
<dbReference type="Gene3D" id="3.80.10.10">
    <property type="entry name" value="Ribonuclease Inhibitor"/>
    <property type="match status" value="7"/>
</dbReference>
<evidence type="ECO:0000256" key="3">
    <source>
        <dbReference type="ARBA" id="ARBA00022475"/>
    </source>
</evidence>
<dbReference type="Pfam" id="PF12799">
    <property type="entry name" value="LRR_4"/>
    <property type="match status" value="1"/>
</dbReference>
<dbReference type="EMBL" id="JAIQCV010000005">
    <property type="protein sequence ID" value="KAH1096209.1"/>
    <property type="molecule type" value="Genomic_DNA"/>
</dbReference>
<keyword evidence="7" id="KW-0677">Repeat</keyword>
<dbReference type="FunFam" id="3.80.10.10:FF:000095">
    <property type="entry name" value="LRR receptor-like serine/threonine-protein kinase GSO1"/>
    <property type="match status" value="3"/>
</dbReference>
<dbReference type="PANTHER" id="PTHR48062:SF37">
    <property type="entry name" value="LRR RECEPTOR-LIKE SERINE_THREONINE-PROTEIN KINASE FLS2"/>
    <property type="match status" value="1"/>
</dbReference>
<reference evidence="14 15" key="1">
    <citation type="journal article" date="2021" name="Plant Biotechnol. J.">
        <title>Multi-omics assisted identification of the key and species-specific regulatory components of drought-tolerant mechanisms in Gossypium stocksii.</title>
        <authorList>
            <person name="Yu D."/>
            <person name="Ke L."/>
            <person name="Zhang D."/>
            <person name="Wu Y."/>
            <person name="Sun Y."/>
            <person name="Mei J."/>
            <person name="Sun J."/>
            <person name="Sun Y."/>
        </authorList>
    </citation>
    <scope>NUCLEOTIDE SEQUENCE [LARGE SCALE GENOMIC DNA]</scope>
    <source>
        <strain evidence="15">cv. E1</strain>
        <tissue evidence="14">Leaf</tissue>
    </source>
</reference>
<dbReference type="InterPro" id="IPR032675">
    <property type="entry name" value="LRR_dom_sf"/>
</dbReference>
<sequence length="1967" mass="220615">MTLRYVDLSQNNFNRTVPTWLLENNTKLELLILMGNSFTGPLSLPSAPNSNVSLIDISQNKLQGQIPTNVCSAFPHLSLLFLSKNAFEGHIPPCLSGMKDLSTLDLSNNQLSGRVPEELITKSSLTILRLSNNNLSGHVLPVILNANGLSNLYLDGNNFSGEMANVDVSNSEFPTSLREINLGNNKFYGNLPRWMGNVSFLERLALSQNSFKGSIPMEFCNLNHWKFLDLSDNNLFGSIPSCFNTLNIGHVHLHGNRLSGPIPIAFYNISSLVMLDLRGNNLTGSIPKWIRTLSSLSSLLLKDNRFHVFSKRGQKQGRKNVWSFLYYQNDLRFVDLSQNNCSGTVPFWLLENNTKLEDLILKGNSFTGPLTLLSAPNSNVSSIDMSDNKIQGQLPTNICSTFPHLEQLFLSKNAFQGKIPPCLRNMSLLERLDLSNNGFEGSIPVEFCNLNNFKFLDLSENNLSGSIPSCFNPPNLEHVHLHINRLSGPLSLAFNKSTSLVTLDLSGNNFTGGIPKWIDTLSSLSVLLLKANHLQGRIPVQLCNLNSLSIIDLSQNRFSKIEYYSPSIEDESTLIMEGKMETDSFIYPGSYLEEVIGFTTKSGFYSYKGNILSYMSGIDLSCNNLTGHIPPELGNLSEIYSLNLSHNKLIGVIPSSFSKLQHIESLDLSYNNLSGEIPNQLVELNSLEVFSVAYNNLSGSIPEPKAQFGTFIENSYEGNPFLCGTILHKSCSKIDSPSTISNVSEDKGEDGLIDTYDFCVSFLVSYVVVLLTIFVHERIALLHLKPFFNYGNPLKSWVDLKGSDCCKWERVKCNTVTRRVIQLSLNSTKWQYNMDYWYLNASMFLPFEKLESLHLSENAIGGNLENEGRSFNLPLITSFVILFLYSLLEIKRLTKYLLKLTKNWSIIIYLCFAVTNYIVYKSGFQWLSRLTKLETLYFSGNSLKNNIMLYMRNLSSLKTLSLRYNLLEGKLIHIQELSNLKNLKSLDLSGNKIESISNKELNNLTNLNYLDLSYNKIESISNQGFQWLSRLTKLETLNLSGNSLKNSILFDMRNLSFLKTLRLSSNQLEGRLLHIQELNNLTNLSYLDLSGNRIESISNKGLSNLINLKKLDLSENQIESFQSPKDGGRKLELMHLEELNLNSNRFNNSVFTSLNKLLKLKTLSISNQLKGSIDTKDLDAFTSLRELNMRANELIDFVVHKGSNVSRNVEEIYLDYSTLNTNILQSIGVFVSLRTLSLYDCGLKGPLPNQGWCDLRNLEVLDVSGNTLEGVLPHCFSNLTALRVLDISRNHFQIPLSFAPFANLSNLKALLSNENKMVMEPSFYTSIPKFQLEVISLSKCITSQQLNRKLPTFLYYQYDLRYVDLSYNNFSGMVPTWLLENNTKLEDLILKGNSFTGPLTFSSALISNVSSIDISENKIQGQIPTGICSTFPHLSRLFLSKNAFEGNIPLCLSGMKDLSILDLSNNHLYGKVPEELITKGSLTILRLSNNNFSGNVVPSILKANGLQNLYLDGNKFSGELTNVDVSTFEFPNSLSDIDLSNNQLNGKLPRWIGNASFLLRLALSNNGFEGSIPMEFCKLNRLEFLDLSQNNLSGSIPSCFNLPNIEHVHLHGNRLKGPISLSFYNSSSLVTLDLRGNNLTGSIPKWIDTLSSLSVLLLKDNHFHGEVPIQLCKLYSLSIIDLSQNMLSGPIPSCLGNLPLPMKEKESLAAGFYLPFTEKDESTSIAMRKLERDINPYYPDSYLEEVIEFTTKSGFYSYEGNILVYMTGIDLSCNNLTGHIPPELGNLSEIYSLNLSHNRLIGVIPSSFSKLQQIESLDLSYNNLSGEIPNQLVELTSLEVFSVAYNNLSGSIPEPKAQFGTFIESSYEGNPFLCGTILHKSCSRTDAPSTGSYSLDDEGEDSLLDTYVFCMSFLVSYVVVFLTILVVLYINPYWRSVWFSFIGKCITTCRYSTMANFLAYHIFRQCD</sequence>
<gene>
    <name evidence="14" type="ORF">J1N35_013130</name>
</gene>
<dbReference type="InterPro" id="IPR013210">
    <property type="entry name" value="LRR_N_plant-typ"/>
</dbReference>
<dbReference type="FunFam" id="3.80.10.10:FF:000111">
    <property type="entry name" value="LRR receptor-like serine/threonine-protein kinase ERECTA"/>
    <property type="match status" value="2"/>
</dbReference>
<accession>A0A9D3VU54</accession>
<evidence type="ECO:0000256" key="4">
    <source>
        <dbReference type="ARBA" id="ARBA00022614"/>
    </source>
</evidence>
<evidence type="ECO:0000256" key="7">
    <source>
        <dbReference type="ARBA" id="ARBA00022737"/>
    </source>
</evidence>
<dbReference type="SUPFAM" id="SSF52058">
    <property type="entry name" value="L domain-like"/>
    <property type="match status" value="5"/>
</dbReference>
<evidence type="ECO:0000259" key="13">
    <source>
        <dbReference type="Pfam" id="PF08263"/>
    </source>
</evidence>
<evidence type="ECO:0000256" key="11">
    <source>
        <dbReference type="ARBA" id="ARBA00023180"/>
    </source>
</evidence>
<evidence type="ECO:0000256" key="9">
    <source>
        <dbReference type="ARBA" id="ARBA00023136"/>
    </source>
</evidence>
<dbReference type="PROSITE" id="PS51450">
    <property type="entry name" value="LRR"/>
    <property type="match status" value="5"/>
</dbReference>
<dbReference type="SMART" id="SM00369">
    <property type="entry name" value="LRR_TYP"/>
    <property type="match status" value="21"/>
</dbReference>
<protein>
    <recommendedName>
        <fullName evidence="13">Leucine-rich repeat-containing N-terminal plant-type domain-containing protein</fullName>
    </recommendedName>
</protein>
<organism evidence="14 15">
    <name type="scientific">Gossypium stocksii</name>
    <dbReference type="NCBI Taxonomy" id="47602"/>
    <lineage>
        <taxon>Eukaryota</taxon>
        <taxon>Viridiplantae</taxon>
        <taxon>Streptophyta</taxon>
        <taxon>Embryophyta</taxon>
        <taxon>Tracheophyta</taxon>
        <taxon>Spermatophyta</taxon>
        <taxon>Magnoliopsida</taxon>
        <taxon>eudicotyledons</taxon>
        <taxon>Gunneridae</taxon>
        <taxon>Pentapetalae</taxon>
        <taxon>rosids</taxon>
        <taxon>malvids</taxon>
        <taxon>Malvales</taxon>
        <taxon>Malvaceae</taxon>
        <taxon>Malvoideae</taxon>
        <taxon>Gossypium</taxon>
    </lineage>
</organism>
<dbReference type="InterPro" id="IPR001611">
    <property type="entry name" value="Leu-rich_rpt"/>
</dbReference>
<feature type="transmembrane region" description="Helical" evidence="12">
    <location>
        <begin position="1906"/>
        <end position="1930"/>
    </location>
</feature>
<keyword evidence="8 12" id="KW-1133">Transmembrane helix</keyword>
<dbReference type="Proteomes" id="UP000828251">
    <property type="component" value="Unassembled WGS sequence"/>
</dbReference>
<dbReference type="Pfam" id="PF13855">
    <property type="entry name" value="LRR_8"/>
    <property type="match status" value="6"/>
</dbReference>
<dbReference type="SMART" id="SM00365">
    <property type="entry name" value="LRR_SD22"/>
    <property type="match status" value="13"/>
</dbReference>
<evidence type="ECO:0000256" key="5">
    <source>
        <dbReference type="ARBA" id="ARBA00022692"/>
    </source>
</evidence>
<evidence type="ECO:0000313" key="15">
    <source>
        <dbReference type="Proteomes" id="UP000828251"/>
    </source>
</evidence>
<comment type="subcellular location">
    <subcellularLocation>
        <location evidence="1">Cell membrane</location>
        <topology evidence="1">Single-pass type I membrane protein</topology>
    </subcellularLocation>
</comment>
<evidence type="ECO:0000256" key="1">
    <source>
        <dbReference type="ARBA" id="ARBA00004251"/>
    </source>
</evidence>
<evidence type="ECO:0000256" key="2">
    <source>
        <dbReference type="ARBA" id="ARBA00009592"/>
    </source>
</evidence>
<evidence type="ECO:0000313" key="14">
    <source>
        <dbReference type="EMBL" id="KAH1096209.1"/>
    </source>
</evidence>
<dbReference type="OrthoDB" id="4691307at2759"/>
<feature type="transmembrane region" description="Helical" evidence="12">
    <location>
        <begin position="900"/>
        <end position="920"/>
    </location>
</feature>
<keyword evidence="15" id="KW-1185">Reference proteome</keyword>
<dbReference type="FunFam" id="3.80.10.10:FF:000041">
    <property type="entry name" value="LRR receptor-like serine/threonine-protein kinase ERECTA"/>
    <property type="match status" value="1"/>
</dbReference>
<keyword evidence="9 12" id="KW-0472">Membrane</keyword>
<name>A0A9D3VU54_9ROSI</name>
<dbReference type="GO" id="GO:0005886">
    <property type="term" value="C:plasma membrane"/>
    <property type="evidence" value="ECO:0007669"/>
    <property type="project" value="UniProtKB-SubCell"/>
</dbReference>
<feature type="transmembrane region" description="Helical" evidence="12">
    <location>
        <begin position="871"/>
        <end position="888"/>
    </location>
</feature>
<comment type="caution">
    <text evidence="14">The sequence shown here is derived from an EMBL/GenBank/DDBJ whole genome shotgun (WGS) entry which is preliminary data.</text>
</comment>
<dbReference type="InterPro" id="IPR025875">
    <property type="entry name" value="Leu-rich_rpt_4"/>
</dbReference>
<keyword evidence="11" id="KW-0325">Glycoprotein</keyword>
<keyword evidence="4" id="KW-0433">Leucine-rich repeat</keyword>
<dbReference type="Pfam" id="PF00560">
    <property type="entry name" value="LRR_1"/>
    <property type="match status" value="12"/>
</dbReference>
<evidence type="ECO:0000256" key="12">
    <source>
        <dbReference type="SAM" id="Phobius"/>
    </source>
</evidence>
<dbReference type="PANTHER" id="PTHR48062">
    <property type="entry name" value="RECEPTOR-LIKE PROTEIN 14"/>
    <property type="match status" value="1"/>
</dbReference>
<dbReference type="InterPro" id="IPR003591">
    <property type="entry name" value="Leu-rich_rpt_typical-subtyp"/>
</dbReference>
<dbReference type="InterPro" id="IPR051502">
    <property type="entry name" value="RLP_Defense_Trigger"/>
</dbReference>
<comment type="similarity">
    <text evidence="2">Belongs to the RLP family.</text>
</comment>
<feature type="domain" description="Leucine-rich repeat-containing N-terminal plant-type" evidence="13">
    <location>
        <begin position="777"/>
        <end position="814"/>
    </location>
</feature>
<evidence type="ECO:0000256" key="6">
    <source>
        <dbReference type="ARBA" id="ARBA00022729"/>
    </source>
</evidence>
<proteinExistence type="inferred from homology"/>
<keyword evidence="6" id="KW-0732">Signal</keyword>
<keyword evidence="5 12" id="KW-0812">Transmembrane</keyword>
<keyword evidence="3" id="KW-1003">Cell membrane</keyword>
<evidence type="ECO:0000256" key="8">
    <source>
        <dbReference type="ARBA" id="ARBA00022989"/>
    </source>
</evidence>
<dbReference type="PRINTS" id="PR00019">
    <property type="entry name" value="LEURICHRPT"/>
</dbReference>